<dbReference type="AlphaFoldDB" id="A0A8B6GB93"/>
<dbReference type="PANTHER" id="PTHR37984">
    <property type="entry name" value="PROTEIN CBG26694"/>
    <property type="match status" value="1"/>
</dbReference>
<evidence type="ECO:0000313" key="2">
    <source>
        <dbReference type="EMBL" id="VDI61501.1"/>
    </source>
</evidence>
<keyword evidence="3" id="KW-1185">Reference proteome</keyword>
<proteinExistence type="predicted"/>
<dbReference type="Proteomes" id="UP000596742">
    <property type="component" value="Unassembled WGS sequence"/>
</dbReference>
<dbReference type="Pfam" id="PF00078">
    <property type="entry name" value="RVT_1"/>
    <property type="match status" value="1"/>
</dbReference>
<evidence type="ECO:0000313" key="3">
    <source>
        <dbReference type="Proteomes" id="UP000596742"/>
    </source>
</evidence>
<reference evidence="2" key="1">
    <citation type="submission" date="2018-11" db="EMBL/GenBank/DDBJ databases">
        <authorList>
            <person name="Alioto T."/>
            <person name="Alioto T."/>
        </authorList>
    </citation>
    <scope>NUCLEOTIDE SEQUENCE</scope>
</reference>
<dbReference type="PANTHER" id="PTHR37984:SF8">
    <property type="entry name" value="CCHC-TYPE DOMAIN-CONTAINING PROTEIN"/>
    <property type="match status" value="1"/>
</dbReference>
<sequence>MNLVTVNYENIKAVRQGALSKPLSKETVMKEYADIFEGTGKLQGKYHLELDNTANPVVHPPRKVPVAIKEKLKSELERLTKLEIIKPVSTPTPWVSSLVTVVKPDKLRICIDPKHLNQQLKRSHYPLPTIDDLLPELSRAKVFSVVDAKNGFWHVKLDEESSLLTTFNTPFGRYRWLRMPFGLSSAPEEYQTKARPNC</sequence>
<feature type="domain" description="Reverse transcriptase" evidence="1">
    <location>
        <begin position="104"/>
        <end position="189"/>
    </location>
</feature>
<evidence type="ECO:0000259" key="1">
    <source>
        <dbReference type="Pfam" id="PF00078"/>
    </source>
</evidence>
<dbReference type="InterPro" id="IPR043502">
    <property type="entry name" value="DNA/RNA_pol_sf"/>
</dbReference>
<dbReference type="InterPro" id="IPR000477">
    <property type="entry name" value="RT_dom"/>
</dbReference>
<dbReference type="EMBL" id="UYJE01008152">
    <property type="protein sequence ID" value="VDI61501.1"/>
    <property type="molecule type" value="Genomic_DNA"/>
</dbReference>
<dbReference type="OrthoDB" id="5982854at2759"/>
<accession>A0A8B6GB93</accession>
<organism evidence="2 3">
    <name type="scientific">Mytilus galloprovincialis</name>
    <name type="common">Mediterranean mussel</name>
    <dbReference type="NCBI Taxonomy" id="29158"/>
    <lineage>
        <taxon>Eukaryota</taxon>
        <taxon>Metazoa</taxon>
        <taxon>Spiralia</taxon>
        <taxon>Lophotrochozoa</taxon>
        <taxon>Mollusca</taxon>
        <taxon>Bivalvia</taxon>
        <taxon>Autobranchia</taxon>
        <taxon>Pteriomorphia</taxon>
        <taxon>Mytilida</taxon>
        <taxon>Mytiloidea</taxon>
        <taxon>Mytilidae</taxon>
        <taxon>Mytilinae</taxon>
        <taxon>Mytilus</taxon>
    </lineage>
</organism>
<name>A0A8B6GB93_MYTGA</name>
<comment type="caution">
    <text evidence="2">The sequence shown here is derived from an EMBL/GenBank/DDBJ whole genome shotgun (WGS) entry which is preliminary data.</text>
</comment>
<dbReference type="Gene3D" id="3.10.10.10">
    <property type="entry name" value="HIV Type 1 Reverse Transcriptase, subunit A, domain 1"/>
    <property type="match status" value="1"/>
</dbReference>
<dbReference type="CDD" id="cd01647">
    <property type="entry name" value="RT_LTR"/>
    <property type="match status" value="1"/>
</dbReference>
<gene>
    <name evidence="2" type="ORF">MGAL_10B003791</name>
</gene>
<protein>
    <recommendedName>
        <fullName evidence="1">Reverse transcriptase domain-containing protein</fullName>
    </recommendedName>
</protein>
<dbReference type="SUPFAM" id="SSF56672">
    <property type="entry name" value="DNA/RNA polymerases"/>
    <property type="match status" value="1"/>
</dbReference>
<dbReference type="InterPro" id="IPR050951">
    <property type="entry name" value="Retrovirus_Pol_polyprotein"/>
</dbReference>